<dbReference type="EMBL" id="GBXM01059598">
    <property type="protein sequence ID" value="JAH48979.1"/>
    <property type="molecule type" value="Transcribed_RNA"/>
</dbReference>
<dbReference type="AlphaFoldDB" id="A0A0E9T5Q6"/>
<organism evidence="1">
    <name type="scientific">Anguilla anguilla</name>
    <name type="common">European freshwater eel</name>
    <name type="synonym">Muraena anguilla</name>
    <dbReference type="NCBI Taxonomy" id="7936"/>
    <lineage>
        <taxon>Eukaryota</taxon>
        <taxon>Metazoa</taxon>
        <taxon>Chordata</taxon>
        <taxon>Craniata</taxon>
        <taxon>Vertebrata</taxon>
        <taxon>Euteleostomi</taxon>
        <taxon>Actinopterygii</taxon>
        <taxon>Neopterygii</taxon>
        <taxon>Teleostei</taxon>
        <taxon>Anguilliformes</taxon>
        <taxon>Anguillidae</taxon>
        <taxon>Anguilla</taxon>
    </lineage>
</organism>
<reference evidence="1" key="2">
    <citation type="journal article" date="2015" name="Fish Shellfish Immunol.">
        <title>Early steps in the European eel (Anguilla anguilla)-Vibrio vulnificus interaction in the gills: Role of the RtxA13 toxin.</title>
        <authorList>
            <person name="Callol A."/>
            <person name="Pajuelo D."/>
            <person name="Ebbesson L."/>
            <person name="Teles M."/>
            <person name="MacKenzie S."/>
            <person name="Amaro C."/>
        </authorList>
    </citation>
    <scope>NUCLEOTIDE SEQUENCE</scope>
</reference>
<proteinExistence type="predicted"/>
<name>A0A0E9T5Q6_ANGAN</name>
<evidence type="ECO:0000313" key="1">
    <source>
        <dbReference type="EMBL" id="JAH48979.1"/>
    </source>
</evidence>
<protein>
    <submittedName>
        <fullName evidence="1">Uncharacterized protein</fullName>
    </submittedName>
</protein>
<sequence length="20" mass="2416">MKFNLLYSTVIYKHPHSSHI</sequence>
<accession>A0A0E9T5Q6</accession>
<reference evidence="1" key="1">
    <citation type="submission" date="2014-11" db="EMBL/GenBank/DDBJ databases">
        <authorList>
            <person name="Amaro Gonzalez C."/>
        </authorList>
    </citation>
    <scope>NUCLEOTIDE SEQUENCE</scope>
</reference>